<accession>A0A7G7VHC1</accession>
<dbReference type="HAMAP" id="MF_00081">
    <property type="entry name" value="HrcA"/>
    <property type="match status" value="1"/>
</dbReference>
<sequence>MSDDLDARKSQILWAVVDDYIASAEPVGSRTLAQKYNLGISPATIRNEMADLEMLGYLEHPHTSAGRIPSSKGYRFYVDGLQPVAPVTDAEKKKIRDWYHRRVRRLDEVFQETARLIADVTHNVSLVLAPQAAQSTFRMLQFLPLDLNHAIAVLMTDAGFVENRIVEIPDGATFADFQRMAGAVNQALSGKALSAVTKTDMRRVRDAIGDESIFVAAVEVMHRALEGRSEDRLYLGGTAQLLGNPEFQDLERVRAMLLVLEREDLVKDILHTHAGEGLEVTIGRENKSSTFWDSSFITATYHVDGRLLGTIAVLGPTRMEYAKAMRILDYVNTNLTEMIYQLKW</sequence>
<evidence type="ECO:0000256" key="4">
    <source>
        <dbReference type="ARBA" id="ARBA00023163"/>
    </source>
</evidence>
<dbReference type="Pfam" id="PF01628">
    <property type="entry name" value="HrcA"/>
    <property type="match status" value="1"/>
</dbReference>
<dbReference type="InterPro" id="IPR036388">
    <property type="entry name" value="WH-like_DNA-bd_sf"/>
</dbReference>
<dbReference type="PIRSF" id="PIRSF005485">
    <property type="entry name" value="HrcA"/>
    <property type="match status" value="1"/>
</dbReference>
<keyword evidence="8" id="KW-1185">Reference proteome</keyword>
<evidence type="ECO:0000256" key="2">
    <source>
        <dbReference type="ARBA" id="ARBA00023015"/>
    </source>
</evidence>
<dbReference type="EMBL" id="CP060204">
    <property type="protein sequence ID" value="QNH53514.1"/>
    <property type="molecule type" value="Genomic_DNA"/>
</dbReference>
<dbReference type="Proteomes" id="UP000515480">
    <property type="component" value="Chromosome"/>
</dbReference>
<dbReference type="KEGG" id="stim:H1B31_06275"/>
<gene>
    <name evidence="5 7" type="primary">hrcA</name>
    <name evidence="7" type="ORF">H1B31_06275</name>
</gene>
<dbReference type="GO" id="GO:0003677">
    <property type="term" value="F:DNA binding"/>
    <property type="evidence" value="ECO:0007669"/>
    <property type="project" value="InterPro"/>
</dbReference>
<dbReference type="RefSeq" id="WP_185979709.1">
    <property type="nucleotide sequence ID" value="NZ_CP060204.1"/>
</dbReference>
<dbReference type="Gene3D" id="3.30.450.40">
    <property type="match status" value="1"/>
</dbReference>
<dbReference type="Gene3D" id="3.30.390.60">
    <property type="entry name" value="Heat-inducible transcription repressor hrca homolog, domain 3"/>
    <property type="match status" value="1"/>
</dbReference>
<name>A0A7G7VHC1_9FIRM</name>
<evidence type="ECO:0000256" key="1">
    <source>
        <dbReference type="ARBA" id="ARBA00022491"/>
    </source>
</evidence>
<dbReference type="SUPFAM" id="SSF46785">
    <property type="entry name" value="Winged helix' DNA-binding domain"/>
    <property type="match status" value="1"/>
</dbReference>
<dbReference type="InterPro" id="IPR036390">
    <property type="entry name" value="WH_DNA-bd_sf"/>
</dbReference>
<feature type="domain" description="Heat-inducible transcription repressor HrcA C-terminal" evidence="6">
    <location>
        <begin position="107"/>
        <end position="325"/>
    </location>
</feature>
<evidence type="ECO:0000256" key="3">
    <source>
        <dbReference type="ARBA" id="ARBA00023016"/>
    </source>
</evidence>
<protein>
    <recommendedName>
        <fullName evidence="5">Heat-inducible transcription repressor HrcA</fullName>
    </recommendedName>
</protein>
<organism evidence="7 8">
    <name type="scientific">Selenomonas timonae</name>
    <dbReference type="NCBI Taxonomy" id="2754044"/>
    <lineage>
        <taxon>Bacteria</taxon>
        <taxon>Bacillati</taxon>
        <taxon>Bacillota</taxon>
        <taxon>Negativicutes</taxon>
        <taxon>Selenomonadales</taxon>
        <taxon>Selenomonadaceae</taxon>
        <taxon>Selenomonas</taxon>
    </lineage>
</organism>
<dbReference type="NCBIfam" id="TIGR00331">
    <property type="entry name" value="hrcA"/>
    <property type="match status" value="1"/>
</dbReference>
<evidence type="ECO:0000259" key="6">
    <source>
        <dbReference type="Pfam" id="PF01628"/>
    </source>
</evidence>
<dbReference type="PANTHER" id="PTHR34824:SF1">
    <property type="entry name" value="HEAT-INDUCIBLE TRANSCRIPTION REPRESSOR HRCA"/>
    <property type="match status" value="1"/>
</dbReference>
<dbReference type="InterPro" id="IPR002571">
    <property type="entry name" value="HrcA"/>
</dbReference>
<keyword evidence="3 5" id="KW-0346">Stress response</keyword>
<comment type="similarity">
    <text evidence="5">Belongs to the HrcA family.</text>
</comment>
<reference evidence="7 8" key="1">
    <citation type="submission" date="2020-07" db="EMBL/GenBank/DDBJ databases">
        <title>Complete genome and description of Selenomonas timonensis sp. nov., a new bacterium isolated from a gingivitis subject.</title>
        <authorList>
            <person name="Antezack A."/>
        </authorList>
    </citation>
    <scope>NUCLEOTIDE SEQUENCE [LARGE SCALE GENOMIC DNA]</scope>
    <source>
        <strain evidence="7 8">Marseille-Q3039</strain>
    </source>
</reference>
<keyword evidence="1 5" id="KW-0678">Repressor</keyword>
<dbReference type="InterPro" id="IPR023120">
    <property type="entry name" value="WHTH_transcript_rep_HrcA_IDD"/>
</dbReference>
<dbReference type="InterPro" id="IPR029016">
    <property type="entry name" value="GAF-like_dom_sf"/>
</dbReference>
<dbReference type="GO" id="GO:0045892">
    <property type="term" value="P:negative regulation of DNA-templated transcription"/>
    <property type="evidence" value="ECO:0007669"/>
    <property type="project" value="UniProtKB-UniRule"/>
</dbReference>
<evidence type="ECO:0000313" key="7">
    <source>
        <dbReference type="EMBL" id="QNH53514.1"/>
    </source>
</evidence>
<proteinExistence type="inferred from homology"/>
<keyword evidence="4 5" id="KW-0804">Transcription</keyword>
<dbReference type="PANTHER" id="PTHR34824">
    <property type="entry name" value="HEAT-INDUCIBLE TRANSCRIPTION REPRESSOR HRCA"/>
    <property type="match status" value="1"/>
</dbReference>
<keyword evidence="2 5" id="KW-0805">Transcription regulation</keyword>
<evidence type="ECO:0000256" key="5">
    <source>
        <dbReference type="HAMAP-Rule" id="MF_00081"/>
    </source>
</evidence>
<dbReference type="Gene3D" id="1.10.10.10">
    <property type="entry name" value="Winged helix-like DNA-binding domain superfamily/Winged helix DNA-binding domain"/>
    <property type="match status" value="1"/>
</dbReference>
<comment type="function">
    <text evidence="5">Negative regulator of class I heat shock genes (grpE-dnaK-dnaJ and groELS operons). Prevents heat-shock induction of these operons.</text>
</comment>
<dbReference type="AlphaFoldDB" id="A0A7G7VHC1"/>
<evidence type="ECO:0000313" key="8">
    <source>
        <dbReference type="Proteomes" id="UP000515480"/>
    </source>
</evidence>
<dbReference type="SUPFAM" id="SSF55781">
    <property type="entry name" value="GAF domain-like"/>
    <property type="match status" value="1"/>
</dbReference>
<dbReference type="InterPro" id="IPR021153">
    <property type="entry name" value="HrcA_C"/>
</dbReference>